<evidence type="ECO:0000313" key="3">
    <source>
        <dbReference type="Proteomes" id="UP000239936"/>
    </source>
</evidence>
<proteinExistence type="predicted"/>
<dbReference type="EMBL" id="PPGH01000035">
    <property type="protein sequence ID" value="PQJ96435.1"/>
    <property type="molecule type" value="Genomic_DNA"/>
</dbReference>
<gene>
    <name evidence="2" type="ORF">CXB77_11255</name>
</gene>
<protein>
    <submittedName>
        <fullName evidence="2">Alpha-E domain-containing protein</fullName>
    </submittedName>
</protein>
<dbReference type="Pfam" id="PF04168">
    <property type="entry name" value="Alpha-E"/>
    <property type="match status" value="1"/>
</dbReference>
<organism evidence="2 3">
    <name type="scientific">Chromatium okenii</name>
    <dbReference type="NCBI Taxonomy" id="61644"/>
    <lineage>
        <taxon>Bacteria</taxon>
        <taxon>Pseudomonadati</taxon>
        <taxon>Pseudomonadota</taxon>
        <taxon>Gammaproteobacteria</taxon>
        <taxon>Chromatiales</taxon>
        <taxon>Chromatiaceae</taxon>
        <taxon>Chromatium</taxon>
    </lineage>
</organism>
<evidence type="ECO:0000313" key="2">
    <source>
        <dbReference type="EMBL" id="PQJ96435.1"/>
    </source>
</evidence>
<accession>A0A2S7XRU7</accession>
<comment type="caution">
    <text evidence="2">The sequence shown here is derived from an EMBL/GenBank/DDBJ whole genome shotgun (WGS) entry which is preliminary data.</text>
</comment>
<dbReference type="InterPro" id="IPR051680">
    <property type="entry name" value="ATP-dep_Glu-Cys_Ligase-2"/>
</dbReference>
<dbReference type="Proteomes" id="UP000239936">
    <property type="component" value="Unassembled WGS sequence"/>
</dbReference>
<name>A0A2S7XRU7_9GAMM</name>
<keyword evidence="3" id="KW-1185">Reference proteome</keyword>
<dbReference type="OrthoDB" id="9803532at2"/>
<dbReference type="RefSeq" id="WP_105074062.1">
    <property type="nucleotide sequence ID" value="NZ_PPGH01000035.1"/>
</dbReference>
<sequence>MLSRIAESLYWMARHLERVDNTARVLDINVVHMLEADENATEEMQWKPLLAIVNAEDCYARAYPDGRITVQRVIHLLTQDRSNPGCLFNSLKLARENARVVRDRISNAMWETLNQFWLATDKHLATTLPPWRAAEFYAFVHREVATFFGLSQSTMMRGQAYGFTALGSLQERADMTARILDVRYHLLLPDLSRVGSPLDYYQWGALLKSLSCFETYRRQYQGGINPLEVVEFVVLNPNYPRSLTYCVNGIAQALERIGHSPNGAVTEQLLALRAHLSGITAAHILDQGLHEYLDEFLARLAAFSDALQVDYFDAYLGDAP</sequence>
<evidence type="ECO:0000259" key="1">
    <source>
        <dbReference type="Pfam" id="PF04168"/>
    </source>
</evidence>
<dbReference type="PANTHER" id="PTHR34595:SF7">
    <property type="entry name" value="SLL1039 PROTEIN"/>
    <property type="match status" value="1"/>
</dbReference>
<reference evidence="2 3" key="1">
    <citation type="submission" date="2018-01" db="EMBL/GenBank/DDBJ databases">
        <title>The complete genome sequence of Chromatium okenii LaCa, a purple sulfur bacterium with a turbulent life.</title>
        <authorList>
            <person name="Luedin S.M."/>
            <person name="Liechti N."/>
            <person name="Storelli N."/>
            <person name="Danza F."/>
            <person name="Wittwer M."/>
            <person name="Pothier J.F."/>
            <person name="Tonolla M.A."/>
        </authorList>
    </citation>
    <scope>NUCLEOTIDE SEQUENCE [LARGE SCALE GENOMIC DNA]</scope>
    <source>
        <strain evidence="2 3">LaCa</strain>
    </source>
</reference>
<dbReference type="PANTHER" id="PTHR34595">
    <property type="entry name" value="BLR5612 PROTEIN"/>
    <property type="match status" value="1"/>
</dbReference>
<dbReference type="InterPro" id="IPR007296">
    <property type="entry name" value="DUF403"/>
</dbReference>
<dbReference type="AlphaFoldDB" id="A0A2S7XRU7"/>
<feature type="domain" description="DUF403" evidence="1">
    <location>
        <begin position="1"/>
        <end position="312"/>
    </location>
</feature>